<dbReference type="RefSeq" id="WP_356954486.1">
    <property type="nucleotide sequence ID" value="NZ_JBEYBD010000002.1"/>
</dbReference>
<keyword evidence="2" id="KW-1185">Reference proteome</keyword>
<proteinExistence type="predicted"/>
<dbReference type="Proteomes" id="UP001550628">
    <property type="component" value="Unassembled WGS sequence"/>
</dbReference>
<dbReference type="InterPro" id="IPR028964">
    <property type="entry name" value="Imm8"/>
</dbReference>
<organism evidence="1 2">
    <name type="scientific">Nocardia rhamnosiphila</name>
    <dbReference type="NCBI Taxonomy" id="426716"/>
    <lineage>
        <taxon>Bacteria</taxon>
        <taxon>Bacillati</taxon>
        <taxon>Actinomycetota</taxon>
        <taxon>Actinomycetes</taxon>
        <taxon>Mycobacteriales</taxon>
        <taxon>Nocardiaceae</taxon>
        <taxon>Nocardia</taxon>
    </lineage>
</organism>
<evidence type="ECO:0000313" key="2">
    <source>
        <dbReference type="Proteomes" id="UP001550628"/>
    </source>
</evidence>
<evidence type="ECO:0000313" key="1">
    <source>
        <dbReference type="EMBL" id="MEU1950541.1"/>
    </source>
</evidence>
<dbReference type="Pfam" id="PF15586">
    <property type="entry name" value="Imm8"/>
    <property type="match status" value="1"/>
</dbReference>
<dbReference type="EMBL" id="JBEYBF010000001">
    <property type="protein sequence ID" value="MEU1950541.1"/>
    <property type="molecule type" value="Genomic_DNA"/>
</dbReference>
<comment type="caution">
    <text evidence="1">The sequence shown here is derived from an EMBL/GenBank/DDBJ whole genome shotgun (WGS) entry which is preliminary data.</text>
</comment>
<gene>
    <name evidence="1" type="ORF">ABZ510_01650</name>
</gene>
<reference evidence="1 2" key="1">
    <citation type="submission" date="2024-06" db="EMBL/GenBank/DDBJ databases">
        <title>The Natural Products Discovery Center: Release of the First 8490 Sequenced Strains for Exploring Actinobacteria Biosynthetic Diversity.</title>
        <authorList>
            <person name="Kalkreuter E."/>
            <person name="Kautsar S.A."/>
            <person name="Yang D."/>
            <person name="Bader C.D."/>
            <person name="Teijaro C.N."/>
            <person name="Fluegel L."/>
            <person name="Davis C.M."/>
            <person name="Simpson J.R."/>
            <person name="Lauterbach L."/>
            <person name="Steele A.D."/>
            <person name="Gui C."/>
            <person name="Meng S."/>
            <person name="Li G."/>
            <person name="Viehrig K."/>
            <person name="Ye F."/>
            <person name="Su P."/>
            <person name="Kiefer A.F."/>
            <person name="Nichols A."/>
            <person name="Cepeda A.J."/>
            <person name="Yan W."/>
            <person name="Fan B."/>
            <person name="Jiang Y."/>
            <person name="Adhikari A."/>
            <person name="Zheng C.-J."/>
            <person name="Schuster L."/>
            <person name="Cowan T.M."/>
            <person name="Smanski M.J."/>
            <person name="Chevrette M.G."/>
            <person name="De Carvalho L.P.S."/>
            <person name="Shen B."/>
        </authorList>
    </citation>
    <scope>NUCLEOTIDE SEQUENCE [LARGE SCALE GENOMIC DNA]</scope>
    <source>
        <strain evidence="1 2">NPDC019708</strain>
    </source>
</reference>
<accession>A0ABV2WI31</accession>
<sequence length="122" mass="13629">MRAELKGMHSPDVDLADPDAVWAADEVLVQLMIGPVKGAGEEAFDLVVRAWGSSAEGARGRGFRPADHALELARIDTAEIRRYVQDFLCDLERPTWDALARAIDRIARWEFAHYRPVRDDGA</sequence>
<name>A0ABV2WI31_9NOCA</name>
<protein>
    <submittedName>
        <fullName evidence="1">Imm8 family immunity protein</fullName>
    </submittedName>
</protein>